<dbReference type="GO" id="GO:0005829">
    <property type="term" value="C:cytosol"/>
    <property type="evidence" value="ECO:0007669"/>
    <property type="project" value="TreeGrafter"/>
</dbReference>
<dbReference type="SUPFAM" id="SSF55277">
    <property type="entry name" value="GYF domain"/>
    <property type="match status" value="1"/>
</dbReference>
<feature type="region of interest" description="Disordered" evidence="1">
    <location>
        <begin position="1"/>
        <end position="39"/>
    </location>
</feature>
<dbReference type="STRING" id="4955.A0A1G4MIC3"/>
<feature type="domain" description="GYF" evidence="2">
    <location>
        <begin position="150"/>
        <end position="206"/>
    </location>
</feature>
<dbReference type="Pfam" id="PF02213">
    <property type="entry name" value="GYF"/>
    <property type="match status" value="1"/>
</dbReference>
<protein>
    <submittedName>
        <fullName evidence="3">LAFE_0G15170g1_1</fullName>
    </submittedName>
</protein>
<dbReference type="PROSITE" id="PS50829">
    <property type="entry name" value="GYF"/>
    <property type="match status" value="1"/>
</dbReference>
<feature type="region of interest" description="Disordered" evidence="1">
    <location>
        <begin position="359"/>
        <end position="385"/>
    </location>
</feature>
<dbReference type="EMBL" id="LT598486">
    <property type="protein sequence ID" value="SCW03651.1"/>
    <property type="molecule type" value="Genomic_DNA"/>
</dbReference>
<sequence length="728" mass="80640">MNFSGGNNQEPLGSINSNFRDMTLSGSSTPLTGESMAPLSRPTSLLDTLGIQRASSPFVAPNQNTISSLNQPPNFGTQHSSLTSGWAQPAANGGHMLPQLPQLVPSVMPEMPQSFGNPMAAPISGAAEFGSRGINAAGATPPVMLLPTVESQWKYIDNQGQVQGPFPSSSMKAWYQAGYLQVSLQVYRVSTSPEPFGFNDTFTALGEIINKVGDLSDPFGKLDILLSQDQSCLPGSTPFPLMSESEVPRSQIDSPDYTHAQILQLRDSGGGFYHEIVSQIPVDKFVEKVDKIDRATHVEEIKQRQLKEMETQRRIEFAERQRQELAFQEIEKKRKEEQLEQLRLEEELALRHQAEQKALKQREKELEKVAAGSENGSSNQVQEEPYGRRLHEISESDKRIEVEAVTKETELVTSVSPAIKPAKPAPWANKASHVVPGPSLAEIQQREAAESARRKKELEIKSREQAAKLKQQALEESKPTVSIESIAPWASKKSGTVADSEARSVVKSIEQVQKEQLEQKKFIAEQKRLWEEAQRSAKLKKEDRTNTVTESKEWTTVVKKQPAVKAQSSKVINQPSSYISPDKLRSVSANKPNQIGSSTSIPTLKGKVVAPAATNYTGNASTSARQEFLKWCRSQMKLSPGVDANGVLEVLLSLPAGPEAREIIADTIYSNSSIMDGRRFATDFIKRRVECERKLNDPLTWSEALLMPEGNSDDWEFQVVTKKKNRKR</sequence>
<dbReference type="Gene3D" id="3.30.1490.40">
    <property type="match status" value="1"/>
</dbReference>
<dbReference type="InterPro" id="IPR051640">
    <property type="entry name" value="GRB10-interact_GYF"/>
</dbReference>
<evidence type="ECO:0000313" key="4">
    <source>
        <dbReference type="Proteomes" id="UP000190831"/>
    </source>
</evidence>
<dbReference type="InterPro" id="IPR003169">
    <property type="entry name" value="GYF"/>
</dbReference>
<feature type="compositionally biased region" description="Basic and acidic residues" evidence="1">
    <location>
        <begin position="359"/>
        <end position="368"/>
    </location>
</feature>
<gene>
    <name evidence="3" type="ORF">LAFE_0G15170G</name>
</gene>
<dbReference type="SMART" id="SM00444">
    <property type="entry name" value="GYF"/>
    <property type="match status" value="1"/>
</dbReference>
<reference evidence="3 4" key="1">
    <citation type="submission" date="2016-03" db="EMBL/GenBank/DDBJ databases">
        <authorList>
            <person name="Devillers H."/>
        </authorList>
    </citation>
    <scope>NUCLEOTIDE SEQUENCE [LARGE SCALE GENOMIC DNA]</scope>
    <source>
        <strain evidence="3">CBS 6772</strain>
    </source>
</reference>
<proteinExistence type="predicted"/>
<dbReference type="OMA" id="RQEFLRW"/>
<dbReference type="InterPro" id="IPR035445">
    <property type="entry name" value="GYF-like_dom_sf"/>
</dbReference>
<dbReference type="Proteomes" id="UP000190831">
    <property type="component" value="Chromosome G"/>
</dbReference>
<dbReference type="PANTHER" id="PTHR14445">
    <property type="entry name" value="GRB10 INTERACTING GYF PROTEIN"/>
    <property type="match status" value="1"/>
</dbReference>
<dbReference type="OrthoDB" id="48509at2759"/>
<feature type="compositionally biased region" description="Polar residues" evidence="1">
    <location>
        <begin position="1"/>
        <end position="32"/>
    </location>
</feature>
<evidence type="ECO:0000256" key="1">
    <source>
        <dbReference type="SAM" id="MobiDB-lite"/>
    </source>
</evidence>
<dbReference type="CDD" id="cd00072">
    <property type="entry name" value="GYF"/>
    <property type="match status" value="1"/>
</dbReference>
<dbReference type="PANTHER" id="PTHR14445:SF36">
    <property type="entry name" value="FI03272P-RELATED"/>
    <property type="match status" value="1"/>
</dbReference>
<organism evidence="3 4">
    <name type="scientific">Lachancea fermentati</name>
    <name type="common">Zygosaccharomyces fermentati</name>
    <dbReference type="NCBI Taxonomy" id="4955"/>
    <lineage>
        <taxon>Eukaryota</taxon>
        <taxon>Fungi</taxon>
        <taxon>Dikarya</taxon>
        <taxon>Ascomycota</taxon>
        <taxon>Saccharomycotina</taxon>
        <taxon>Saccharomycetes</taxon>
        <taxon>Saccharomycetales</taxon>
        <taxon>Saccharomycetaceae</taxon>
        <taxon>Lachancea</taxon>
    </lineage>
</organism>
<evidence type="ECO:0000259" key="2">
    <source>
        <dbReference type="PROSITE" id="PS50829"/>
    </source>
</evidence>
<name>A0A1G4MIC3_LACFM</name>
<evidence type="ECO:0000313" key="3">
    <source>
        <dbReference type="EMBL" id="SCW03651.1"/>
    </source>
</evidence>
<keyword evidence="4" id="KW-1185">Reference proteome</keyword>
<accession>A0A1G4MIC3</accession>
<dbReference type="AlphaFoldDB" id="A0A1G4MIC3"/>